<gene>
    <name evidence="6" type="ORF">DFJ75_4545</name>
</gene>
<sequence>MEDPHIELDLTARMVAVAGTLRSNSNGVDTLAQAVTKTAVDCIPGTECAGVIACLGPHGEPVAGNGLASQADQLQHELREGPAVRPKTDRSTVWIDDFDSEDRWPRFAARAQELGIASMASFRLFSGKDDLGTLNLYSSTKKAFDERARTLGEVFAAHTAVAFSVLRERENLSVALTSRDLIGQAKGMVMERYGIGADEAFALLARLSQESNTKVAEIARQVVEAGSDPS</sequence>
<keyword evidence="2" id="KW-0418">Kinase</keyword>
<dbReference type="GO" id="GO:0003723">
    <property type="term" value="F:RNA binding"/>
    <property type="evidence" value="ECO:0007669"/>
    <property type="project" value="InterPro"/>
</dbReference>
<name>A0A495K8M3_WILMA</name>
<dbReference type="RefSeq" id="WP_245969178.1">
    <property type="nucleotide sequence ID" value="NZ_CBCRXS010000001.1"/>
</dbReference>
<organism evidence="6 7">
    <name type="scientific">Williamsia marianensis</name>
    <dbReference type="NCBI Taxonomy" id="85044"/>
    <lineage>
        <taxon>Bacteria</taxon>
        <taxon>Bacillati</taxon>
        <taxon>Actinomycetota</taxon>
        <taxon>Actinomycetes</taxon>
        <taxon>Mycobacteriales</taxon>
        <taxon>Nocardiaceae</taxon>
        <taxon>Williamsia</taxon>
    </lineage>
</organism>
<dbReference type="Pfam" id="PF13185">
    <property type="entry name" value="GAF_2"/>
    <property type="match status" value="1"/>
</dbReference>
<dbReference type="InterPro" id="IPR036388">
    <property type="entry name" value="WH-like_DNA-bd_sf"/>
</dbReference>
<dbReference type="SMART" id="SM01012">
    <property type="entry name" value="ANTAR"/>
    <property type="match status" value="1"/>
</dbReference>
<dbReference type="EMBL" id="RBKV01000001">
    <property type="protein sequence ID" value="RKR97656.1"/>
    <property type="molecule type" value="Genomic_DNA"/>
</dbReference>
<comment type="caution">
    <text evidence="6">The sequence shown here is derived from an EMBL/GenBank/DDBJ whole genome shotgun (WGS) entry which is preliminary data.</text>
</comment>
<dbReference type="SUPFAM" id="SSF55781">
    <property type="entry name" value="GAF domain-like"/>
    <property type="match status" value="1"/>
</dbReference>
<proteinExistence type="predicted"/>
<dbReference type="PROSITE" id="PS50921">
    <property type="entry name" value="ANTAR"/>
    <property type="match status" value="1"/>
</dbReference>
<evidence type="ECO:0000256" key="3">
    <source>
        <dbReference type="ARBA" id="ARBA00023015"/>
    </source>
</evidence>
<dbReference type="InterPro" id="IPR029016">
    <property type="entry name" value="GAF-like_dom_sf"/>
</dbReference>
<dbReference type="InterPro" id="IPR005561">
    <property type="entry name" value="ANTAR"/>
</dbReference>
<accession>A0A495K8M3</accession>
<dbReference type="Gene3D" id="1.10.10.10">
    <property type="entry name" value="Winged helix-like DNA-binding domain superfamily/Winged helix DNA-binding domain"/>
    <property type="match status" value="1"/>
</dbReference>
<evidence type="ECO:0000313" key="7">
    <source>
        <dbReference type="Proteomes" id="UP000274762"/>
    </source>
</evidence>
<keyword evidence="4" id="KW-0804">Transcription</keyword>
<dbReference type="PIRSF" id="PIRSF036625">
    <property type="entry name" value="GAF_ANTAR"/>
    <property type="match status" value="1"/>
</dbReference>
<evidence type="ECO:0000256" key="4">
    <source>
        <dbReference type="ARBA" id="ARBA00023163"/>
    </source>
</evidence>
<protein>
    <submittedName>
        <fullName evidence="6">GAF domain-containing protein</fullName>
    </submittedName>
</protein>
<dbReference type="Gene3D" id="3.30.450.40">
    <property type="match status" value="1"/>
</dbReference>
<reference evidence="6 7" key="1">
    <citation type="submission" date="2018-10" db="EMBL/GenBank/DDBJ databases">
        <title>Sequencing the genomes of 1000 actinobacteria strains.</title>
        <authorList>
            <person name="Klenk H.-P."/>
        </authorList>
    </citation>
    <scope>NUCLEOTIDE SEQUENCE [LARGE SCALE GENOMIC DNA]</scope>
    <source>
        <strain evidence="6 7">DSM 44343</strain>
    </source>
</reference>
<dbReference type="GO" id="GO:0016301">
    <property type="term" value="F:kinase activity"/>
    <property type="evidence" value="ECO:0007669"/>
    <property type="project" value="UniProtKB-KW"/>
</dbReference>
<dbReference type="InterPro" id="IPR003018">
    <property type="entry name" value="GAF"/>
</dbReference>
<keyword evidence="1" id="KW-0808">Transferase</keyword>
<dbReference type="InterPro" id="IPR011006">
    <property type="entry name" value="CheY-like_superfamily"/>
</dbReference>
<evidence type="ECO:0000313" key="6">
    <source>
        <dbReference type="EMBL" id="RKR97656.1"/>
    </source>
</evidence>
<evidence type="ECO:0000259" key="5">
    <source>
        <dbReference type="PROSITE" id="PS50921"/>
    </source>
</evidence>
<dbReference type="AlphaFoldDB" id="A0A495K8M3"/>
<dbReference type="Pfam" id="PF03861">
    <property type="entry name" value="ANTAR"/>
    <property type="match status" value="1"/>
</dbReference>
<dbReference type="InterPro" id="IPR012074">
    <property type="entry name" value="GAF_ANTAR"/>
</dbReference>
<keyword evidence="3" id="KW-0805">Transcription regulation</keyword>
<evidence type="ECO:0000256" key="2">
    <source>
        <dbReference type="ARBA" id="ARBA00022777"/>
    </source>
</evidence>
<evidence type="ECO:0000256" key="1">
    <source>
        <dbReference type="ARBA" id="ARBA00022679"/>
    </source>
</evidence>
<feature type="domain" description="ANTAR" evidence="5">
    <location>
        <begin position="162"/>
        <end position="223"/>
    </location>
</feature>
<dbReference type="Proteomes" id="UP000274762">
    <property type="component" value="Unassembled WGS sequence"/>
</dbReference>
<dbReference type="SUPFAM" id="SSF52172">
    <property type="entry name" value="CheY-like"/>
    <property type="match status" value="1"/>
</dbReference>